<evidence type="ECO:0000256" key="1">
    <source>
        <dbReference type="SAM" id="Coils"/>
    </source>
</evidence>
<dbReference type="PANTHER" id="PTHR38043:SF1">
    <property type="entry name" value="PROTEIN HEMX"/>
    <property type="match status" value="1"/>
</dbReference>
<feature type="compositionally biased region" description="Low complexity" evidence="2">
    <location>
        <begin position="29"/>
        <end position="50"/>
    </location>
</feature>
<feature type="compositionally biased region" description="Basic and acidic residues" evidence="2">
    <location>
        <begin position="1"/>
        <end position="28"/>
    </location>
</feature>
<evidence type="ECO:0000256" key="2">
    <source>
        <dbReference type="SAM" id="MobiDB-lite"/>
    </source>
</evidence>
<dbReference type="GO" id="GO:0032259">
    <property type="term" value="P:methylation"/>
    <property type="evidence" value="ECO:0007669"/>
    <property type="project" value="UniProtKB-KW"/>
</dbReference>
<keyword evidence="4" id="KW-0808">Transferase</keyword>
<feature type="region of interest" description="Disordered" evidence="2">
    <location>
        <begin position="402"/>
        <end position="443"/>
    </location>
</feature>
<keyword evidence="4" id="KW-0489">Methyltransferase</keyword>
<proteinExistence type="predicted"/>
<dbReference type="Proteomes" id="UP000199308">
    <property type="component" value="Unassembled WGS sequence"/>
</dbReference>
<dbReference type="OrthoDB" id="5739852at2"/>
<feature type="coiled-coil region" evidence="1">
    <location>
        <begin position="100"/>
        <end position="161"/>
    </location>
</feature>
<keyword evidence="3" id="KW-0472">Membrane</keyword>
<organism evidence="4 5">
    <name type="scientific">Thalassotalea agarivorans</name>
    <name type="common">Thalassomonas agarivorans</name>
    <dbReference type="NCBI Taxonomy" id="349064"/>
    <lineage>
        <taxon>Bacteria</taxon>
        <taxon>Pseudomonadati</taxon>
        <taxon>Pseudomonadota</taxon>
        <taxon>Gammaproteobacteria</taxon>
        <taxon>Alteromonadales</taxon>
        <taxon>Colwelliaceae</taxon>
        <taxon>Thalassotalea</taxon>
    </lineage>
</organism>
<protein>
    <submittedName>
        <fullName evidence="4">Uroporphyrin-3 C-methyltransferase</fullName>
    </submittedName>
</protein>
<dbReference type="EMBL" id="FOHK01000005">
    <property type="protein sequence ID" value="SET19220.1"/>
    <property type="molecule type" value="Genomic_DNA"/>
</dbReference>
<feature type="compositionally biased region" description="Basic and acidic residues" evidence="2">
    <location>
        <begin position="426"/>
        <end position="443"/>
    </location>
</feature>
<dbReference type="STRING" id="349064.SAMN05660429_01207"/>
<dbReference type="InterPro" id="IPR007470">
    <property type="entry name" value="HemX"/>
</dbReference>
<feature type="region of interest" description="Disordered" evidence="2">
    <location>
        <begin position="1"/>
        <end position="63"/>
    </location>
</feature>
<keyword evidence="5" id="KW-1185">Reference proteome</keyword>
<keyword evidence="3" id="KW-1133">Transmembrane helix</keyword>
<dbReference type="AlphaFoldDB" id="A0A1I0CII9"/>
<evidence type="ECO:0000313" key="5">
    <source>
        <dbReference type="Proteomes" id="UP000199308"/>
    </source>
</evidence>
<sequence length="443" mass="50660">MTDTKKSADEKANTPKAAPEKNEDKSAEKTTTAGQQKTTTAKKTTVASKKPSASLRTSNTASSDRKRSKTAVFAFLLAILAVASAAGVYYWLTLAQQKLAQEIRTTLNNDTAQLKQQTEQMLSVQKNTFDKRLSEMFAQEKASYLEEMASLKQQVHILRQNQPSDWLLYEVEYLIRIAGRTLWLSHDTQAAISLLKDANKRLEELNNPQYLPLRKVIQQDIETLNLLPPTNKEQVILKLMALDSQLPQLPFAMVYIPESAEAENTFELSEDIGDWQENLRRSWNRFTKDFIKITTRKGNVKPLMEPKYQENLRHNVSLKIQMAKWAVTQENQSIYDQELAEIQSWMEQFFDMDQVVNQRFYQSIQLLKSELITVQLPTELDALKAVRALLDDKNIDHLVEPEDNTREAEIESLPNAIEESDLQPGEEEKPEPVVSSKDDQEAI</sequence>
<dbReference type="PANTHER" id="PTHR38043">
    <property type="entry name" value="PROTEIN HEMX"/>
    <property type="match status" value="1"/>
</dbReference>
<dbReference type="RefSeq" id="WP_093328495.1">
    <property type="nucleotide sequence ID" value="NZ_AP027363.1"/>
</dbReference>
<dbReference type="GO" id="GO:0008168">
    <property type="term" value="F:methyltransferase activity"/>
    <property type="evidence" value="ECO:0007669"/>
    <property type="project" value="UniProtKB-KW"/>
</dbReference>
<accession>A0A1I0CII9</accession>
<reference evidence="4 5" key="1">
    <citation type="submission" date="2016-10" db="EMBL/GenBank/DDBJ databases">
        <authorList>
            <person name="de Groot N.N."/>
        </authorList>
    </citation>
    <scope>NUCLEOTIDE SEQUENCE [LARGE SCALE GENOMIC DNA]</scope>
    <source>
        <strain evidence="4 5">DSM 19706</strain>
    </source>
</reference>
<feature type="transmembrane region" description="Helical" evidence="3">
    <location>
        <begin position="71"/>
        <end position="92"/>
    </location>
</feature>
<evidence type="ECO:0000256" key="3">
    <source>
        <dbReference type="SAM" id="Phobius"/>
    </source>
</evidence>
<evidence type="ECO:0000313" key="4">
    <source>
        <dbReference type="EMBL" id="SET19220.1"/>
    </source>
</evidence>
<name>A0A1I0CII9_THASX</name>
<gene>
    <name evidence="4" type="ORF">SAMN05660429_01207</name>
</gene>
<dbReference type="Pfam" id="PF04375">
    <property type="entry name" value="HemX"/>
    <property type="match status" value="1"/>
</dbReference>
<keyword evidence="3" id="KW-0812">Transmembrane</keyword>
<keyword evidence="1" id="KW-0175">Coiled coil</keyword>